<keyword evidence="4" id="KW-1185">Reference proteome</keyword>
<sequence>MTRESPKTIHARAERAALELLSSRAAGIGEAAVLKHRLDVALRELDNINEQYVTALARLRDNGWSTDELHQLGLTEPLAATARAARRTPARPAPTPHTPEDVSRTAAAPGDAQPQHVTTA</sequence>
<evidence type="ECO:0000313" key="4">
    <source>
        <dbReference type="Proteomes" id="UP001595867"/>
    </source>
</evidence>
<proteinExistence type="predicted"/>
<reference evidence="4" key="1">
    <citation type="journal article" date="2019" name="Int. J. Syst. Evol. Microbiol.">
        <title>The Global Catalogue of Microorganisms (GCM) 10K type strain sequencing project: providing services to taxonomists for standard genome sequencing and annotation.</title>
        <authorList>
            <consortium name="The Broad Institute Genomics Platform"/>
            <consortium name="The Broad Institute Genome Sequencing Center for Infectious Disease"/>
            <person name="Wu L."/>
            <person name="Ma J."/>
        </authorList>
    </citation>
    <scope>NUCLEOTIDE SEQUENCE [LARGE SCALE GENOMIC DNA]</scope>
    <source>
        <strain evidence="4">TBRC 5832</strain>
    </source>
</reference>
<comment type="caution">
    <text evidence="3">The sequence shown here is derived from an EMBL/GenBank/DDBJ whole genome shotgun (WGS) entry which is preliminary data.</text>
</comment>
<feature type="coiled-coil region" evidence="1">
    <location>
        <begin position="31"/>
        <end position="62"/>
    </location>
</feature>
<accession>A0ABV8IUN7</accession>
<evidence type="ECO:0000313" key="3">
    <source>
        <dbReference type="EMBL" id="MFC4066715.1"/>
    </source>
</evidence>
<keyword evidence="1" id="KW-0175">Coiled coil</keyword>
<protein>
    <submittedName>
        <fullName evidence="3">Uncharacterized protein</fullName>
    </submittedName>
</protein>
<dbReference type="Proteomes" id="UP001595867">
    <property type="component" value="Unassembled WGS sequence"/>
</dbReference>
<gene>
    <name evidence="3" type="ORF">ACFO0C_17395</name>
</gene>
<evidence type="ECO:0000256" key="2">
    <source>
        <dbReference type="SAM" id="MobiDB-lite"/>
    </source>
</evidence>
<evidence type="ECO:0000256" key="1">
    <source>
        <dbReference type="SAM" id="Coils"/>
    </source>
</evidence>
<organism evidence="3 4">
    <name type="scientific">Actinoplanes subglobosus</name>
    <dbReference type="NCBI Taxonomy" id="1547892"/>
    <lineage>
        <taxon>Bacteria</taxon>
        <taxon>Bacillati</taxon>
        <taxon>Actinomycetota</taxon>
        <taxon>Actinomycetes</taxon>
        <taxon>Micromonosporales</taxon>
        <taxon>Micromonosporaceae</taxon>
        <taxon>Actinoplanes</taxon>
    </lineage>
</organism>
<feature type="region of interest" description="Disordered" evidence="2">
    <location>
        <begin position="75"/>
        <end position="120"/>
    </location>
</feature>
<dbReference type="RefSeq" id="WP_378067688.1">
    <property type="nucleotide sequence ID" value="NZ_JBHSBL010000016.1"/>
</dbReference>
<name>A0ABV8IUN7_9ACTN</name>
<dbReference type="EMBL" id="JBHSBL010000016">
    <property type="protein sequence ID" value="MFC4066715.1"/>
    <property type="molecule type" value="Genomic_DNA"/>
</dbReference>